<name>A0AAC9ASL1_AMIAI</name>
<dbReference type="EMBL" id="JACICB010000006">
    <property type="protein sequence ID" value="MBB3705695.1"/>
    <property type="molecule type" value="Genomic_DNA"/>
</dbReference>
<keyword evidence="6" id="KW-1185">Reference proteome</keyword>
<evidence type="ECO:0000256" key="1">
    <source>
        <dbReference type="SAM" id="SignalP"/>
    </source>
</evidence>
<dbReference type="PANTHER" id="PTHR36507">
    <property type="entry name" value="BLL1555 PROTEIN"/>
    <property type="match status" value="1"/>
</dbReference>
<sequence>MLSKRYPWVTIALVLNMGAVPALAETITVTVDKMAFTPTEVSAKIGDTIEWVNKDRFAHTATVKGGWEVVLPVKKSGSLVVEKAEAIDYYCRFHPNMKGRITVAAK</sequence>
<organism evidence="3 5">
    <name type="scientific">Aminobacter aminovorans</name>
    <name type="common">Chelatobacter heintzii</name>
    <dbReference type="NCBI Taxonomy" id="83263"/>
    <lineage>
        <taxon>Bacteria</taxon>
        <taxon>Pseudomonadati</taxon>
        <taxon>Pseudomonadota</taxon>
        <taxon>Alphaproteobacteria</taxon>
        <taxon>Hyphomicrobiales</taxon>
        <taxon>Phyllobacteriaceae</taxon>
        <taxon>Aminobacter</taxon>
    </lineage>
</organism>
<feature type="signal peptide" evidence="1">
    <location>
        <begin position="1"/>
        <end position="24"/>
    </location>
</feature>
<reference evidence="3 5" key="1">
    <citation type="submission" date="2016-03" db="EMBL/GenBank/DDBJ databases">
        <title>Complete genome of Aminobacter aminovorans KCTC 2477.</title>
        <authorList>
            <person name="Kim K.M."/>
        </authorList>
    </citation>
    <scope>NUCLEOTIDE SEQUENCE [LARGE SCALE GENOMIC DNA]</scope>
    <source>
        <strain evidence="3 5">KCTC 2477</strain>
    </source>
</reference>
<dbReference type="InterPro" id="IPR008972">
    <property type="entry name" value="Cupredoxin"/>
</dbReference>
<proteinExistence type="predicted"/>
<gene>
    <name evidence="3" type="ORF">AA2016_5011</name>
    <name evidence="4" type="ORF">FHS67_002010</name>
</gene>
<feature type="chain" id="PRO_5042087314" evidence="1">
    <location>
        <begin position="25"/>
        <end position="106"/>
    </location>
</feature>
<dbReference type="Proteomes" id="UP000075755">
    <property type="component" value="Chromosome"/>
</dbReference>
<reference evidence="4 6" key="2">
    <citation type="submission" date="2020-08" db="EMBL/GenBank/DDBJ databases">
        <title>Genomic Encyclopedia of Type Strains, Phase IV (KMG-IV): sequencing the most valuable type-strain genomes for metagenomic binning, comparative biology and taxonomic classification.</title>
        <authorList>
            <person name="Goeker M."/>
        </authorList>
    </citation>
    <scope>NUCLEOTIDE SEQUENCE [LARGE SCALE GENOMIC DNA]</scope>
    <source>
        <strain evidence="4 6">DSM 10368</strain>
    </source>
</reference>
<dbReference type="EMBL" id="CP015005">
    <property type="protein sequence ID" value="AMS43919.1"/>
    <property type="molecule type" value="Genomic_DNA"/>
</dbReference>
<dbReference type="InterPro" id="IPR028096">
    <property type="entry name" value="EfeO_Cupredoxin"/>
</dbReference>
<evidence type="ECO:0000313" key="6">
    <source>
        <dbReference type="Proteomes" id="UP000577697"/>
    </source>
</evidence>
<feature type="domain" description="EfeO-type cupredoxin-like" evidence="2">
    <location>
        <begin position="12"/>
        <end position="103"/>
    </location>
</feature>
<dbReference type="RefSeq" id="WP_067964901.1">
    <property type="nucleotide sequence ID" value="NZ_CP015005.1"/>
</dbReference>
<dbReference type="Gene3D" id="2.60.40.420">
    <property type="entry name" value="Cupredoxins - blue copper proteins"/>
    <property type="match status" value="1"/>
</dbReference>
<evidence type="ECO:0000313" key="3">
    <source>
        <dbReference type="EMBL" id="AMS43919.1"/>
    </source>
</evidence>
<dbReference type="SUPFAM" id="SSF49503">
    <property type="entry name" value="Cupredoxins"/>
    <property type="match status" value="1"/>
</dbReference>
<dbReference type="PANTHER" id="PTHR36507:SF1">
    <property type="entry name" value="BLL1555 PROTEIN"/>
    <property type="match status" value="1"/>
</dbReference>
<keyword evidence="1" id="KW-0732">Signal</keyword>
<dbReference type="InterPro" id="IPR052721">
    <property type="entry name" value="ET_Amicyanin"/>
</dbReference>
<dbReference type="Pfam" id="PF13473">
    <property type="entry name" value="Cupredoxin_1"/>
    <property type="match status" value="1"/>
</dbReference>
<dbReference type="KEGG" id="aak:AA2016_5011"/>
<evidence type="ECO:0000259" key="2">
    <source>
        <dbReference type="Pfam" id="PF13473"/>
    </source>
</evidence>
<dbReference type="Proteomes" id="UP000577697">
    <property type="component" value="Unassembled WGS sequence"/>
</dbReference>
<accession>A0AAC9ASL1</accession>
<protein>
    <submittedName>
        <fullName evidence="3">Amicyanin</fullName>
    </submittedName>
    <submittedName>
        <fullName evidence="4">Plastocyanin</fullName>
    </submittedName>
</protein>
<dbReference type="AlphaFoldDB" id="A0AAC9ASL1"/>
<evidence type="ECO:0000313" key="5">
    <source>
        <dbReference type="Proteomes" id="UP000075755"/>
    </source>
</evidence>
<evidence type="ECO:0000313" key="4">
    <source>
        <dbReference type="EMBL" id="MBB3705695.1"/>
    </source>
</evidence>